<dbReference type="Proteomes" id="UP000321199">
    <property type="component" value="Chromosome"/>
</dbReference>
<dbReference type="InterPro" id="IPR011527">
    <property type="entry name" value="ABC1_TM_dom"/>
</dbReference>
<evidence type="ECO:0000313" key="12">
    <source>
        <dbReference type="Proteomes" id="UP000321199"/>
    </source>
</evidence>
<organism evidence="11 12">
    <name type="scientific">Comamonas flocculans</name>
    <dbReference type="NCBI Taxonomy" id="2597701"/>
    <lineage>
        <taxon>Bacteria</taxon>
        <taxon>Pseudomonadati</taxon>
        <taxon>Pseudomonadota</taxon>
        <taxon>Betaproteobacteria</taxon>
        <taxon>Burkholderiales</taxon>
        <taxon>Comamonadaceae</taxon>
        <taxon>Comamonas</taxon>
    </lineage>
</organism>
<dbReference type="GO" id="GO:0005886">
    <property type="term" value="C:plasma membrane"/>
    <property type="evidence" value="ECO:0007669"/>
    <property type="project" value="UniProtKB-SubCell"/>
</dbReference>
<evidence type="ECO:0000256" key="7">
    <source>
        <dbReference type="ARBA" id="ARBA00023136"/>
    </source>
</evidence>
<keyword evidence="12" id="KW-1185">Reference proteome</keyword>
<dbReference type="InterPro" id="IPR003439">
    <property type="entry name" value="ABC_transporter-like_ATP-bd"/>
</dbReference>
<keyword evidence="6 8" id="KW-1133">Transmembrane helix</keyword>
<evidence type="ECO:0000259" key="9">
    <source>
        <dbReference type="PROSITE" id="PS50893"/>
    </source>
</evidence>
<evidence type="ECO:0000256" key="3">
    <source>
        <dbReference type="ARBA" id="ARBA00022692"/>
    </source>
</evidence>
<sequence>MRAGRAGRPGACPAVVGECQEGCAQKVFGASLGRCLSGVLPRSGRCPSGGGVSACDALPIALTPLPFFRFACCLMIQLISTVWHHLGHKRRLQLATVALLMVAGAFGEVFTLGAIVPFLGLLASPEFVDKAPWFAHLLDAVAGLIGGTRLLAASLLFGCVAFIAGALRLLLTWASNRVIFAIGTDLGVQVFGRVLHQPYAYHLGRSSSQTLSAMEKVGHLTAGALAPLMLMMVAAVMASSILAALLWVDAVVALVAGCLIGGMYVGVSLWAKRRLQHNSETVARNGILRFQYLQEGLGAIRDITLEHNQEVYVHQFAYVDRELRAAQATNLTLGGAPKYVIESIAIILVVALANWLVRGPGGVVDALPVLGALALGGQRLLPHVQVIYNGYASYRGSLATVQETLALLDLPMPRPGPTVHARTGVSEAGVSAIELREVRFAYGPDQKTVLDGVNLRINAGERVGFVGVTGGGKSTLLDICMGLLRPTSGVVVVNGEPITEANLPWWHKRIAHVPQAIFLVDKSIAENVALGVPPGEIDHAHLAQTLEAAQLSEFIRQLPERTRTRVGERGIQLSGGQRQRIGIARALYKKADVLVLDEATSALDGETETKVMDAIYRLNPSLIILMIAHRVSTLARCHRIFHLEGGLIRETVSKDIRRN</sequence>
<proteinExistence type="predicted"/>
<dbReference type="PROSITE" id="PS50893">
    <property type="entry name" value="ABC_TRANSPORTER_2"/>
    <property type="match status" value="1"/>
</dbReference>
<feature type="transmembrane region" description="Helical" evidence="8">
    <location>
        <begin position="339"/>
        <end position="357"/>
    </location>
</feature>
<dbReference type="AlphaFoldDB" id="A0A5B8RS59"/>
<dbReference type="InterPro" id="IPR039421">
    <property type="entry name" value="Type_1_exporter"/>
</dbReference>
<evidence type="ECO:0000256" key="5">
    <source>
        <dbReference type="ARBA" id="ARBA00022840"/>
    </source>
</evidence>
<feature type="transmembrane region" description="Helical" evidence="8">
    <location>
        <begin position="224"/>
        <end position="245"/>
    </location>
</feature>
<evidence type="ECO:0000256" key="1">
    <source>
        <dbReference type="ARBA" id="ARBA00004651"/>
    </source>
</evidence>
<dbReference type="Gene3D" id="1.20.1560.10">
    <property type="entry name" value="ABC transporter type 1, transmembrane domain"/>
    <property type="match status" value="1"/>
</dbReference>
<feature type="transmembrane region" description="Helical" evidence="8">
    <location>
        <begin position="98"/>
        <end position="120"/>
    </location>
</feature>
<evidence type="ECO:0000256" key="2">
    <source>
        <dbReference type="ARBA" id="ARBA00022475"/>
    </source>
</evidence>
<dbReference type="PANTHER" id="PTHR24221">
    <property type="entry name" value="ATP-BINDING CASSETTE SUB-FAMILY B"/>
    <property type="match status" value="1"/>
</dbReference>
<keyword evidence="7 8" id="KW-0472">Membrane</keyword>
<gene>
    <name evidence="11" type="ORF">FOZ74_05285</name>
</gene>
<dbReference type="Pfam" id="PF00664">
    <property type="entry name" value="ABC_membrane"/>
    <property type="match status" value="1"/>
</dbReference>
<dbReference type="InterPro" id="IPR003593">
    <property type="entry name" value="AAA+_ATPase"/>
</dbReference>
<keyword evidence="3 8" id="KW-0812">Transmembrane</keyword>
<feature type="transmembrane region" description="Helical" evidence="8">
    <location>
        <begin position="140"/>
        <end position="167"/>
    </location>
</feature>
<dbReference type="SMART" id="SM00382">
    <property type="entry name" value="AAA"/>
    <property type="match status" value="1"/>
</dbReference>
<feature type="transmembrane region" description="Helical" evidence="8">
    <location>
        <begin position="251"/>
        <end position="271"/>
    </location>
</feature>
<keyword evidence="5 11" id="KW-0067">ATP-binding</keyword>
<dbReference type="SUPFAM" id="SSF52540">
    <property type="entry name" value="P-loop containing nucleoside triphosphate hydrolases"/>
    <property type="match status" value="1"/>
</dbReference>
<dbReference type="GO" id="GO:0034040">
    <property type="term" value="F:ATPase-coupled lipid transmembrane transporter activity"/>
    <property type="evidence" value="ECO:0007669"/>
    <property type="project" value="TreeGrafter"/>
</dbReference>
<dbReference type="InterPro" id="IPR036640">
    <property type="entry name" value="ABC1_TM_sf"/>
</dbReference>
<dbReference type="InterPro" id="IPR017871">
    <property type="entry name" value="ABC_transporter-like_CS"/>
</dbReference>
<dbReference type="PANTHER" id="PTHR24221:SF654">
    <property type="entry name" value="ATP-BINDING CASSETTE SUB-FAMILY B MEMBER 6"/>
    <property type="match status" value="1"/>
</dbReference>
<dbReference type="CDD" id="cd03228">
    <property type="entry name" value="ABCC_MRP_Like"/>
    <property type="match status" value="1"/>
</dbReference>
<name>A0A5B8RS59_9BURK</name>
<protein>
    <submittedName>
        <fullName evidence="11">ABC transporter ATP-binding protein</fullName>
    </submittedName>
</protein>
<dbReference type="PROSITE" id="PS50929">
    <property type="entry name" value="ABC_TM1F"/>
    <property type="match status" value="1"/>
</dbReference>
<feature type="domain" description="ABC transporter" evidence="9">
    <location>
        <begin position="433"/>
        <end position="659"/>
    </location>
</feature>
<dbReference type="GO" id="GO:0140359">
    <property type="term" value="F:ABC-type transporter activity"/>
    <property type="evidence" value="ECO:0007669"/>
    <property type="project" value="InterPro"/>
</dbReference>
<evidence type="ECO:0000256" key="8">
    <source>
        <dbReference type="SAM" id="Phobius"/>
    </source>
</evidence>
<dbReference type="OrthoDB" id="8554730at2"/>
<dbReference type="KEGG" id="cof:FOZ74_05285"/>
<reference evidence="11 12" key="1">
    <citation type="submission" date="2019-07" db="EMBL/GenBank/DDBJ databases">
        <title>Complete genome sequence of Comamonas sp. NLF 7-7 isolated from livestock.</title>
        <authorList>
            <person name="Kim D.H."/>
            <person name="Kim J.G."/>
        </authorList>
    </citation>
    <scope>NUCLEOTIDE SEQUENCE [LARGE SCALE GENOMIC DNA]</scope>
    <source>
        <strain evidence="11 12">NLF 7-7</strain>
    </source>
</reference>
<evidence type="ECO:0000313" key="11">
    <source>
        <dbReference type="EMBL" id="QEA12489.1"/>
    </source>
</evidence>
<dbReference type="EMBL" id="CP042344">
    <property type="protein sequence ID" value="QEA12489.1"/>
    <property type="molecule type" value="Genomic_DNA"/>
</dbReference>
<dbReference type="Gene3D" id="3.40.50.300">
    <property type="entry name" value="P-loop containing nucleotide triphosphate hydrolases"/>
    <property type="match status" value="1"/>
</dbReference>
<feature type="domain" description="ABC transmembrane type-1" evidence="10">
    <location>
        <begin position="133"/>
        <end position="353"/>
    </location>
</feature>
<keyword evidence="4" id="KW-0547">Nucleotide-binding</keyword>
<dbReference type="GO" id="GO:0016887">
    <property type="term" value="F:ATP hydrolysis activity"/>
    <property type="evidence" value="ECO:0007669"/>
    <property type="project" value="InterPro"/>
</dbReference>
<dbReference type="GO" id="GO:0005524">
    <property type="term" value="F:ATP binding"/>
    <property type="evidence" value="ECO:0007669"/>
    <property type="project" value="UniProtKB-KW"/>
</dbReference>
<evidence type="ECO:0000256" key="6">
    <source>
        <dbReference type="ARBA" id="ARBA00022989"/>
    </source>
</evidence>
<evidence type="ECO:0000259" key="10">
    <source>
        <dbReference type="PROSITE" id="PS50929"/>
    </source>
</evidence>
<dbReference type="SUPFAM" id="SSF90123">
    <property type="entry name" value="ABC transporter transmembrane region"/>
    <property type="match status" value="1"/>
</dbReference>
<evidence type="ECO:0000256" key="4">
    <source>
        <dbReference type="ARBA" id="ARBA00022741"/>
    </source>
</evidence>
<keyword evidence="2" id="KW-1003">Cell membrane</keyword>
<comment type="subcellular location">
    <subcellularLocation>
        <location evidence="1">Cell membrane</location>
        <topology evidence="1">Multi-pass membrane protein</topology>
    </subcellularLocation>
</comment>
<accession>A0A5B8RS59</accession>
<dbReference type="PROSITE" id="PS00211">
    <property type="entry name" value="ABC_TRANSPORTER_1"/>
    <property type="match status" value="1"/>
</dbReference>
<dbReference type="Pfam" id="PF00005">
    <property type="entry name" value="ABC_tran"/>
    <property type="match status" value="1"/>
</dbReference>
<dbReference type="InterPro" id="IPR027417">
    <property type="entry name" value="P-loop_NTPase"/>
</dbReference>